<evidence type="ECO:0000256" key="2">
    <source>
        <dbReference type="ARBA" id="ARBA00022737"/>
    </source>
</evidence>
<accession>A0AAD7G3K0</accession>
<dbReference type="GO" id="GO:0001786">
    <property type="term" value="F:phosphatidylserine binding"/>
    <property type="evidence" value="ECO:0007669"/>
    <property type="project" value="TreeGrafter"/>
</dbReference>
<dbReference type="Gene3D" id="1.10.220.10">
    <property type="entry name" value="Annexin"/>
    <property type="match status" value="3"/>
</dbReference>
<dbReference type="InterPro" id="IPR001464">
    <property type="entry name" value="Annexin"/>
</dbReference>
<dbReference type="GO" id="GO:0005509">
    <property type="term" value="F:calcium ion binding"/>
    <property type="evidence" value="ECO:0007669"/>
    <property type="project" value="InterPro"/>
</dbReference>
<sequence length="245" mass="27057">MGLVLGPLQYDATQVYDAIAGAGTKEKLLNEIVLGLSPSDVALLAVMYRQKYNKVLSDHVTGDLKGDTKKLFALQLAPGRSFATASDVSADANSLHKAGDGKFMGKDEDTIFAILMERPYAHLKQVSLRYREQHKKSLADAVESKFRGDAEDALVWLVRGFETHRKHPHLDPASVREAEMLEQTMKGMGTKDELLLMRLLRAHWSRGRMADVCAAYKGVYGKALSDRVKGETSGAHEDLLMALIQ</sequence>
<dbReference type="PRINTS" id="PR00196">
    <property type="entry name" value="ANNEXIN"/>
</dbReference>
<organism evidence="4 5">
    <name type="scientific">Mycena rosella</name>
    <name type="common">Pink bonnet</name>
    <name type="synonym">Agaricus rosellus</name>
    <dbReference type="NCBI Taxonomy" id="1033263"/>
    <lineage>
        <taxon>Eukaryota</taxon>
        <taxon>Fungi</taxon>
        <taxon>Dikarya</taxon>
        <taxon>Basidiomycota</taxon>
        <taxon>Agaricomycotina</taxon>
        <taxon>Agaricomycetes</taxon>
        <taxon>Agaricomycetidae</taxon>
        <taxon>Agaricales</taxon>
        <taxon>Marasmiineae</taxon>
        <taxon>Mycenaceae</taxon>
        <taxon>Mycena</taxon>
    </lineage>
</organism>
<protein>
    <recommendedName>
        <fullName evidence="6">Annexin</fullName>
    </recommendedName>
</protein>
<dbReference type="PROSITE" id="PS51897">
    <property type="entry name" value="ANNEXIN_2"/>
    <property type="match status" value="3"/>
</dbReference>
<comment type="caution">
    <text evidence="4">The sequence shown here is derived from an EMBL/GenBank/DDBJ whole genome shotgun (WGS) entry which is preliminary data.</text>
</comment>
<comment type="similarity">
    <text evidence="1">Belongs to the annexin family.</text>
</comment>
<evidence type="ECO:0000313" key="5">
    <source>
        <dbReference type="Proteomes" id="UP001221757"/>
    </source>
</evidence>
<dbReference type="AlphaFoldDB" id="A0AAD7G3K0"/>
<keyword evidence="2" id="KW-0677">Repeat</keyword>
<name>A0AAD7G3K0_MYCRO</name>
<dbReference type="PANTHER" id="PTHR10502">
    <property type="entry name" value="ANNEXIN"/>
    <property type="match status" value="1"/>
</dbReference>
<evidence type="ECO:0000256" key="3">
    <source>
        <dbReference type="ARBA" id="ARBA00023216"/>
    </source>
</evidence>
<dbReference type="InterPro" id="IPR018502">
    <property type="entry name" value="Annexin_repeat"/>
</dbReference>
<evidence type="ECO:0008006" key="6">
    <source>
        <dbReference type="Google" id="ProtNLM"/>
    </source>
</evidence>
<dbReference type="Pfam" id="PF00191">
    <property type="entry name" value="Annexin"/>
    <property type="match status" value="3"/>
</dbReference>
<proteinExistence type="inferred from homology"/>
<dbReference type="Proteomes" id="UP001221757">
    <property type="component" value="Unassembled WGS sequence"/>
</dbReference>
<dbReference type="InterPro" id="IPR037104">
    <property type="entry name" value="Annexin_sf"/>
</dbReference>
<keyword evidence="5" id="KW-1185">Reference proteome</keyword>
<dbReference type="GO" id="GO:0005634">
    <property type="term" value="C:nucleus"/>
    <property type="evidence" value="ECO:0007669"/>
    <property type="project" value="TreeGrafter"/>
</dbReference>
<evidence type="ECO:0000313" key="4">
    <source>
        <dbReference type="EMBL" id="KAJ7664089.1"/>
    </source>
</evidence>
<evidence type="ECO:0000256" key="1">
    <source>
        <dbReference type="ARBA" id="ARBA00007831"/>
    </source>
</evidence>
<gene>
    <name evidence="4" type="ORF">B0H17DRAFT_1092292</name>
</gene>
<dbReference type="EMBL" id="JARKIE010000227">
    <property type="protein sequence ID" value="KAJ7664089.1"/>
    <property type="molecule type" value="Genomic_DNA"/>
</dbReference>
<dbReference type="GO" id="GO:0012506">
    <property type="term" value="C:vesicle membrane"/>
    <property type="evidence" value="ECO:0007669"/>
    <property type="project" value="TreeGrafter"/>
</dbReference>
<dbReference type="GO" id="GO:0005544">
    <property type="term" value="F:calcium-dependent phospholipid binding"/>
    <property type="evidence" value="ECO:0007669"/>
    <property type="project" value="InterPro"/>
</dbReference>
<keyword evidence="3" id="KW-0041">Annexin</keyword>
<dbReference type="GO" id="GO:0005737">
    <property type="term" value="C:cytoplasm"/>
    <property type="evidence" value="ECO:0007669"/>
    <property type="project" value="TreeGrafter"/>
</dbReference>
<dbReference type="SUPFAM" id="SSF47874">
    <property type="entry name" value="Annexin"/>
    <property type="match status" value="1"/>
</dbReference>
<dbReference type="GO" id="GO:0005886">
    <property type="term" value="C:plasma membrane"/>
    <property type="evidence" value="ECO:0007669"/>
    <property type="project" value="TreeGrafter"/>
</dbReference>
<reference evidence="4" key="1">
    <citation type="submission" date="2023-03" db="EMBL/GenBank/DDBJ databases">
        <title>Massive genome expansion in bonnet fungi (Mycena s.s.) driven by repeated elements and novel gene families across ecological guilds.</title>
        <authorList>
            <consortium name="Lawrence Berkeley National Laboratory"/>
            <person name="Harder C.B."/>
            <person name="Miyauchi S."/>
            <person name="Viragh M."/>
            <person name="Kuo A."/>
            <person name="Thoen E."/>
            <person name="Andreopoulos B."/>
            <person name="Lu D."/>
            <person name="Skrede I."/>
            <person name="Drula E."/>
            <person name="Henrissat B."/>
            <person name="Morin E."/>
            <person name="Kohler A."/>
            <person name="Barry K."/>
            <person name="LaButti K."/>
            <person name="Morin E."/>
            <person name="Salamov A."/>
            <person name="Lipzen A."/>
            <person name="Mereny Z."/>
            <person name="Hegedus B."/>
            <person name="Baldrian P."/>
            <person name="Stursova M."/>
            <person name="Weitz H."/>
            <person name="Taylor A."/>
            <person name="Grigoriev I.V."/>
            <person name="Nagy L.G."/>
            <person name="Martin F."/>
            <person name="Kauserud H."/>
        </authorList>
    </citation>
    <scope>NUCLEOTIDE SEQUENCE</scope>
    <source>
        <strain evidence="4">CBHHK067</strain>
    </source>
</reference>
<dbReference type="PANTHER" id="PTHR10502:SF102">
    <property type="entry name" value="ANNEXIN B11"/>
    <property type="match status" value="1"/>
</dbReference>
<dbReference type="SMART" id="SM00335">
    <property type="entry name" value="ANX"/>
    <property type="match status" value="3"/>
</dbReference>